<dbReference type="EMBL" id="JACHFH010000019">
    <property type="protein sequence ID" value="MBB5336527.1"/>
    <property type="molecule type" value="Genomic_DNA"/>
</dbReference>
<dbReference type="SUPFAM" id="SSF56300">
    <property type="entry name" value="Metallo-dependent phosphatases"/>
    <property type="match status" value="1"/>
</dbReference>
<evidence type="ECO:0000313" key="2">
    <source>
        <dbReference type="EMBL" id="MBB5336527.1"/>
    </source>
</evidence>
<feature type="domain" description="Calcineurin-like phosphoesterase" evidence="1">
    <location>
        <begin position="41"/>
        <end position="233"/>
    </location>
</feature>
<dbReference type="Proteomes" id="UP000559117">
    <property type="component" value="Unassembled WGS sequence"/>
</dbReference>
<keyword evidence="3" id="KW-1185">Reference proteome</keyword>
<protein>
    <recommendedName>
        <fullName evidence="1">Calcineurin-like phosphoesterase domain-containing protein</fullName>
    </recommendedName>
</protein>
<sequence>MLPNNIYEYRICDEDKNSRWYDLKTANDDYCKALLFPDSQSNNYSDWKNLAQNAAKRNIDADFFINMGDLVDNGEDKQQWQAWFEALGGIIERMPIAPIMGNHEMYDLKWQVRKPQAFLNYFIVPDNNSSKFKRYYYSFDYGPVHFSVLNSQWDELRDLKQEIIDEQKKWLRADMEHSAKKWKIVLIHKDVLSYRIYNRPERKEGFTDIGEIFMPLFDELGIDVVFTAHYHTYRNRGQIYNFKRADKGPFYIVTGVAGNVRYPKLWIDNPFDKVIAPQPETDNYLTLQADNKELIIKCYLPDGKIIDNVTITK</sequence>
<dbReference type="GO" id="GO:0016787">
    <property type="term" value="F:hydrolase activity"/>
    <property type="evidence" value="ECO:0007669"/>
    <property type="project" value="InterPro"/>
</dbReference>
<dbReference type="InterPro" id="IPR004843">
    <property type="entry name" value="Calcineurin-like_PHP"/>
</dbReference>
<dbReference type="InterPro" id="IPR029052">
    <property type="entry name" value="Metallo-depent_PP-like"/>
</dbReference>
<comment type="caution">
    <text evidence="2">The sequence shown here is derived from an EMBL/GenBank/DDBJ whole genome shotgun (WGS) entry which is preliminary data.</text>
</comment>
<dbReference type="Pfam" id="PF00149">
    <property type="entry name" value="Metallophos"/>
    <property type="match status" value="1"/>
</dbReference>
<gene>
    <name evidence="2" type="ORF">HNR32_001677</name>
</gene>
<reference evidence="2 3" key="1">
    <citation type="submission" date="2020-08" db="EMBL/GenBank/DDBJ databases">
        <title>Genomic Encyclopedia of Type Strains, Phase IV (KMG-IV): sequencing the most valuable type-strain genomes for metagenomic binning, comparative biology and taxonomic classification.</title>
        <authorList>
            <person name="Goeker M."/>
        </authorList>
    </citation>
    <scope>NUCLEOTIDE SEQUENCE [LARGE SCALE GENOMIC DNA]</scope>
    <source>
        <strain evidence="2 3">DSM 24661</strain>
    </source>
</reference>
<dbReference type="AlphaFoldDB" id="A0A840ULA0"/>
<dbReference type="RefSeq" id="WP_221300589.1">
    <property type="nucleotide sequence ID" value="NZ_JACHFH010000019.1"/>
</dbReference>
<evidence type="ECO:0000259" key="1">
    <source>
        <dbReference type="Pfam" id="PF00149"/>
    </source>
</evidence>
<organism evidence="2 3">
    <name type="scientific">Pectinatus brassicae</name>
    <dbReference type="NCBI Taxonomy" id="862415"/>
    <lineage>
        <taxon>Bacteria</taxon>
        <taxon>Bacillati</taxon>
        <taxon>Bacillota</taxon>
        <taxon>Negativicutes</taxon>
        <taxon>Selenomonadales</taxon>
        <taxon>Selenomonadaceae</taxon>
        <taxon>Pectinatus</taxon>
    </lineage>
</organism>
<evidence type="ECO:0000313" key="3">
    <source>
        <dbReference type="Proteomes" id="UP000559117"/>
    </source>
</evidence>
<dbReference type="Gene3D" id="3.60.21.10">
    <property type="match status" value="1"/>
</dbReference>
<accession>A0A840ULA0</accession>
<proteinExistence type="predicted"/>
<dbReference type="PANTHER" id="PTHR45867:SF3">
    <property type="entry name" value="ACID PHOSPHATASE TYPE 7"/>
    <property type="match status" value="1"/>
</dbReference>
<dbReference type="PANTHER" id="PTHR45867">
    <property type="entry name" value="PURPLE ACID PHOSPHATASE"/>
    <property type="match status" value="1"/>
</dbReference>
<name>A0A840ULA0_9FIRM</name>